<dbReference type="OrthoDB" id="9803238at2"/>
<comment type="similarity">
    <text evidence="1">Belongs to the UDP-N-acetylglucosamine 2-epimerase family.</text>
</comment>
<accession>A0A178MW60</accession>
<sequence>MTPLRLCTIVGARPQLVKAAAVSAAFADWNLTGGRPIDERIVHTGQHYDDSMSGVFFRQLGIPEPAVNLNINGSSLSAMTAAMLAALADEFARWRPDVVLLYGDTTSTLAATIAAEQARLPIAHVEAGPRMGNRDHPEEFNRIVADHAAAWLFCPSEAAAANLRLEAVTGEIVVSGDVMLDAVRRFRPLAPPFPVPAGFVLATLHRPQNADDPARLAALISGLGGLGRPVLLPCHPRTRKALSNLAAPVPVNVTVCDPLDYLSLLGALDQCAFVVTDSGGLPKEAFFFGRRSLTVSTESPWPELLTLDATRVVAADPDALAAAAAWAERRLDKALPRPFGDGHAGRTIAHRLAAIA</sequence>
<dbReference type="PANTHER" id="PTHR43174">
    <property type="entry name" value="UDP-N-ACETYLGLUCOSAMINE 2-EPIMERASE"/>
    <property type="match status" value="1"/>
</dbReference>
<dbReference type="PANTHER" id="PTHR43174:SF1">
    <property type="entry name" value="UDP-N-ACETYLGLUCOSAMINE 2-EPIMERASE"/>
    <property type="match status" value="1"/>
</dbReference>
<evidence type="ECO:0000259" key="2">
    <source>
        <dbReference type="Pfam" id="PF02350"/>
    </source>
</evidence>
<dbReference type="Pfam" id="PF02350">
    <property type="entry name" value="Epimerase_2"/>
    <property type="match status" value="1"/>
</dbReference>
<protein>
    <recommendedName>
        <fullName evidence="2">UDP-N-acetylglucosamine 2-epimerase domain-containing protein</fullName>
    </recommendedName>
</protein>
<dbReference type="Proteomes" id="UP000078543">
    <property type="component" value="Unassembled WGS sequence"/>
</dbReference>
<reference evidence="3 4" key="1">
    <citation type="submission" date="2016-04" db="EMBL/GenBank/DDBJ databases">
        <title>Draft genome sequence of freshwater magnetotactic bacteria Magnetospirillum marisnigri SP-1 and Magnetospirillum moscoviense BB-1.</title>
        <authorList>
            <person name="Koziaeva V."/>
            <person name="Dziuba M.V."/>
            <person name="Ivanov T.M."/>
            <person name="Kuznetsov B."/>
            <person name="Grouzdev D.S."/>
        </authorList>
    </citation>
    <scope>NUCLEOTIDE SEQUENCE [LARGE SCALE GENOMIC DNA]</scope>
    <source>
        <strain evidence="3 4">BB-1</strain>
    </source>
</reference>
<keyword evidence="1" id="KW-0413">Isomerase</keyword>
<gene>
    <name evidence="3" type="ORF">A6A05_00430</name>
</gene>
<dbReference type="RefSeq" id="WP_068498129.1">
    <property type="nucleotide sequence ID" value="NZ_LWQU01000104.1"/>
</dbReference>
<dbReference type="Gene3D" id="3.40.50.2000">
    <property type="entry name" value="Glycogen Phosphorylase B"/>
    <property type="match status" value="2"/>
</dbReference>
<dbReference type="InterPro" id="IPR029767">
    <property type="entry name" value="WecB-like"/>
</dbReference>
<dbReference type="SUPFAM" id="SSF53756">
    <property type="entry name" value="UDP-Glycosyltransferase/glycogen phosphorylase"/>
    <property type="match status" value="1"/>
</dbReference>
<evidence type="ECO:0000256" key="1">
    <source>
        <dbReference type="RuleBase" id="RU003513"/>
    </source>
</evidence>
<organism evidence="3 4">
    <name type="scientific">Magnetospirillum moscoviense</name>
    <dbReference type="NCBI Taxonomy" id="1437059"/>
    <lineage>
        <taxon>Bacteria</taxon>
        <taxon>Pseudomonadati</taxon>
        <taxon>Pseudomonadota</taxon>
        <taxon>Alphaproteobacteria</taxon>
        <taxon>Rhodospirillales</taxon>
        <taxon>Rhodospirillaceae</taxon>
        <taxon>Magnetospirillum</taxon>
    </lineage>
</organism>
<dbReference type="EMBL" id="LWQU01000104">
    <property type="protein sequence ID" value="OAN55060.1"/>
    <property type="molecule type" value="Genomic_DNA"/>
</dbReference>
<dbReference type="InterPro" id="IPR003331">
    <property type="entry name" value="UDP_GlcNAc_Epimerase_2_dom"/>
</dbReference>
<proteinExistence type="inferred from homology"/>
<dbReference type="STRING" id="1437059.A6A05_00430"/>
<evidence type="ECO:0000313" key="4">
    <source>
        <dbReference type="Proteomes" id="UP000078543"/>
    </source>
</evidence>
<keyword evidence="4" id="KW-1185">Reference proteome</keyword>
<name>A0A178MW60_9PROT</name>
<comment type="caution">
    <text evidence="3">The sequence shown here is derived from an EMBL/GenBank/DDBJ whole genome shotgun (WGS) entry which is preliminary data.</text>
</comment>
<dbReference type="AlphaFoldDB" id="A0A178MW60"/>
<evidence type="ECO:0000313" key="3">
    <source>
        <dbReference type="EMBL" id="OAN55060.1"/>
    </source>
</evidence>
<dbReference type="GO" id="GO:0016853">
    <property type="term" value="F:isomerase activity"/>
    <property type="evidence" value="ECO:0007669"/>
    <property type="project" value="UniProtKB-KW"/>
</dbReference>
<feature type="domain" description="UDP-N-acetylglucosamine 2-epimerase" evidence="2">
    <location>
        <begin position="37"/>
        <end position="352"/>
    </location>
</feature>